<comment type="caution">
    <text evidence="4">The sequence shown here is derived from an EMBL/GenBank/DDBJ whole genome shotgun (WGS) entry which is preliminary data.</text>
</comment>
<gene>
    <name evidence="4" type="ORF">FB558_3690</name>
</gene>
<keyword evidence="2" id="KW-0472">Membrane</keyword>
<dbReference type="Gene3D" id="1.20.120.1220">
    <property type="match status" value="1"/>
</dbReference>
<feature type="transmembrane region" description="Helical" evidence="2">
    <location>
        <begin position="179"/>
        <end position="196"/>
    </location>
</feature>
<name>A0A543DPA1_9PSEU</name>
<feature type="transmembrane region" description="Helical" evidence="2">
    <location>
        <begin position="102"/>
        <end position="120"/>
    </location>
</feature>
<dbReference type="PANTHER" id="PTHR30487:SF0">
    <property type="entry name" value="PREPILIN LEADER PEPTIDASE_N-METHYLTRANSFERASE-RELATED"/>
    <property type="match status" value="1"/>
</dbReference>
<proteinExistence type="inferred from homology"/>
<keyword evidence="2" id="KW-1133">Transmembrane helix</keyword>
<feature type="transmembrane region" description="Helical" evidence="2">
    <location>
        <begin position="79"/>
        <end position="96"/>
    </location>
</feature>
<dbReference type="Proteomes" id="UP000315677">
    <property type="component" value="Unassembled WGS sequence"/>
</dbReference>
<dbReference type="InterPro" id="IPR000045">
    <property type="entry name" value="Prepilin_IV_endopep_pep"/>
</dbReference>
<dbReference type="GO" id="GO:0006465">
    <property type="term" value="P:signal peptide processing"/>
    <property type="evidence" value="ECO:0007669"/>
    <property type="project" value="TreeGrafter"/>
</dbReference>
<feature type="transmembrane region" description="Helical" evidence="2">
    <location>
        <begin position="41"/>
        <end position="72"/>
    </location>
</feature>
<feature type="domain" description="Prepilin type IV endopeptidase peptidase" evidence="3">
    <location>
        <begin position="62"/>
        <end position="154"/>
    </location>
</feature>
<dbReference type="AlphaFoldDB" id="A0A543DPA1"/>
<dbReference type="Pfam" id="PF01478">
    <property type="entry name" value="Peptidase_A24"/>
    <property type="match status" value="1"/>
</dbReference>
<evidence type="ECO:0000259" key="3">
    <source>
        <dbReference type="Pfam" id="PF01478"/>
    </source>
</evidence>
<keyword evidence="2" id="KW-0812">Transmembrane</keyword>
<keyword evidence="5" id="KW-1185">Reference proteome</keyword>
<protein>
    <submittedName>
        <fullName evidence="4">Type IV leader peptidase family protein</fullName>
    </submittedName>
</protein>
<dbReference type="EMBL" id="VFPA01000002">
    <property type="protein sequence ID" value="TQM11138.1"/>
    <property type="molecule type" value="Genomic_DNA"/>
</dbReference>
<comment type="similarity">
    <text evidence="1">Belongs to the peptidase A24 family.</text>
</comment>
<dbReference type="GO" id="GO:0005886">
    <property type="term" value="C:plasma membrane"/>
    <property type="evidence" value="ECO:0007669"/>
    <property type="project" value="TreeGrafter"/>
</dbReference>
<evidence type="ECO:0000313" key="4">
    <source>
        <dbReference type="EMBL" id="TQM11138.1"/>
    </source>
</evidence>
<sequence length="197" mass="19308">MTAFPAATLAAVTGLAFGPVTLQLASATRAVPRANTRLETVAVTVLVGLLATACNRVTLAPLIAVGVAAAVVDLDERRLPNPLTGTFALGTALAAIEAGAGPARSAAGIAALVLAVAVVVKAVHGEVLGWGDIKLLPSLAALLAVLDPPLTLVGLVGATALLCVTLALFTAAGQGRGETVPYGPALVVGAFAAPLVT</sequence>
<feature type="transmembrane region" description="Helical" evidence="2">
    <location>
        <begin position="152"/>
        <end position="172"/>
    </location>
</feature>
<dbReference type="GO" id="GO:0004190">
    <property type="term" value="F:aspartic-type endopeptidase activity"/>
    <property type="evidence" value="ECO:0007669"/>
    <property type="project" value="InterPro"/>
</dbReference>
<evidence type="ECO:0000256" key="2">
    <source>
        <dbReference type="SAM" id="Phobius"/>
    </source>
</evidence>
<dbReference type="InterPro" id="IPR050882">
    <property type="entry name" value="Prepilin_peptidase/N-MTase"/>
</dbReference>
<dbReference type="OrthoDB" id="9877786at2"/>
<evidence type="ECO:0000313" key="5">
    <source>
        <dbReference type="Proteomes" id="UP000315677"/>
    </source>
</evidence>
<accession>A0A543DPA1</accession>
<dbReference type="PANTHER" id="PTHR30487">
    <property type="entry name" value="TYPE 4 PREPILIN-LIKE PROTEINS LEADER PEPTIDE-PROCESSING ENZYME"/>
    <property type="match status" value="1"/>
</dbReference>
<organism evidence="4 5">
    <name type="scientific">Pseudonocardia kunmingensis</name>
    <dbReference type="NCBI Taxonomy" id="630975"/>
    <lineage>
        <taxon>Bacteria</taxon>
        <taxon>Bacillati</taxon>
        <taxon>Actinomycetota</taxon>
        <taxon>Actinomycetes</taxon>
        <taxon>Pseudonocardiales</taxon>
        <taxon>Pseudonocardiaceae</taxon>
        <taxon>Pseudonocardia</taxon>
    </lineage>
</organism>
<reference evidence="4 5" key="1">
    <citation type="submission" date="2019-06" db="EMBL/GenBank/DDBJ databases">
        <title>Sequencing the genomes of 1000 actinobacteria strains.</title>
        <authorList>
            <person name="Klenk H.-P."/>
        </authorList>
    </citation>
    <scope>NUCLEOTIDE SEQUENCE [LARGE SCALE GENOMIC DNA]</scope>
    <source>
        <strain evidence="4 5">DSM 45301</strain>
    </source>
</reference>
<evidence type="ECO:0000256" key="1">
    <source>
        <dbReference type="ARBA" id="ARBA00005801"/>
    </source>
</evidence>